<protein>
    <submittedName>
        <fullName evidence="5">Mandelate racemase/muconate lactonizing enzyme, N-terminal domain protein</fullName>
    </submittedName>
</protein>
<dbReference type="SFLD" id="SFLDG00179">
    <property type="entry name" value="mandelate_racemase"/>
    <property type="match status" value="1"/>
</dbReference>
<dbReference type="Proteomes" id="UP000220611">
    <property type="component" value="Unassembled WGS sequence"/>
</dbReference>
<dbReference type="InterPro" id="IPR029017">
    <property type="entry name" value="Enolase-like_N"/>
</dbReference>
<evidence type="ECO:0000256" key="2">
    <source>
        <dbReference type="ARBA" id="ARBA00023239"/>
    </source>
</evidence>
<keyword evidence="8" id="KW-1185">Reference proteome</keyword>
<dbReference type="InterPro" id="IPR029065">
    <property type="entry name" value="Enolase_C-like"/>
</dbReference>
<dbReference type="Gene3D" id="3.20.20.120">
    <property type="entry name" value="Enolase-like C-terminal domain"/>
    <property type="match status" value="1"/>
</dbReference>
<dbReference type="EMBL" id="ABCB02000014">
    <property type="protein sequence ID" value="EDO62452.1"/>
    <property type="molecule type" value="Genomic_DNA"/>
</dbReference>
<dbReference type="CDD" id="cd03316">
    <property type="entry name" value="MR_like"/>
    <property type="match status" value="1"/>
</dbReference>
<keyword evidence="1" id="KW-0479">Metal-binding</keyword>
<dbReference type="SUPFAM" id="SSF54826">
    <property type="entry name" value="Enolase N-terminal domain-like"/>
    <property type="match status" value="1"/>
</dbReference>
<gene>
    <name evidence="6" type="ORF">CH238_14425</name>
    <name evidence="5" type="ORF">CLOLEP_00574</name>
</gene>
<organism evidence="5 7">
    <name type="scientific">[Clostridium] leptum DSM 753</name>
    <dbReference type="NCBI Taxonomy" id="428125"/>
    <lineage>
        <taxon>Bacteria</taxon>
        <taxon>Bacillati</taxon>
        <taxon>Bacillota</taxon>
        <taxon>Clostridia</taxon>
        <taxon>Eubacteriales</taxon>
        <taxon>Oscillospiraceae</taxon>
        <taxon>Oscillospiraceae incertae sedis</taxon>
    </lineage>
</organism>
<dbReference type="SUPFAM" id="SSF51604">
    <property type="entry name" value="Enolase C-terminal domain-like"/>
    <property type="match status" value="1"/>
</dbReference>
<dbReference type="PANTHER" id="PTHR48080">
    <property type="entry name" value="D-GALACTONATE DEHYDRATASE-RELATED"/>
    <property type="match status" value="1"/>
</dbReference>
<dbReference type="GO" id="GO:0016829">
    <property type="term" value="F:lyase activity"/>
    <property type="evidence" value="ECO:0007669"/>
    <property type="project" value="UniProtKB-KW"/>
</dbReference>
<dbReference type="GO" id="GO:0046872">
    <property type="term" value="F:metal ion binding"/>
    <property type="evidence" value="ECO:0007669"/>
    <property type="project" value="UniProtKB-KW"/>
</dbReference>
<comment type="caution">
    <text evidence="5">The sequence shown here is derived from an EMBL/GenBank/DDBJ whole genome shotgun (WGS) entry which is preliminary data.</text>
</comment>
<name>A7VPU7_9FIRM</name>
<dbReference type="PANTHER" id="PTHR48080:SF2">
    <property type="entry name" value="D-GALACTONATE DEHYDRATASE"/>
    <property type="match status" value="1"/>
</dbReference>
<reference evidence="5 7" key="2">
    <citation type="submission" date="2007-08" db="EMBL/GenBank/DDBJ databases">
        <authorList>
            <person name="Fulton L."/>
            <person name="Clifton S."/>
            <person name="Fulton B."/>
            <person name="Xu J."/>
            <person name="Minx P."/>
            <person name="Pepin K.H."/>
            <person name="Johnson M."/>
            <person name="Thiruvilangam P."/>
            <person name="Bhonagiri V."/>
            <person name="Nash W.E."/>
            <person name="Wang C."/>
            <person name="Mardis E.R."/>
            <person name="Wilson R.K."/>
        </authorList>
    </citation>
    <scope>NUCLEOTIDE SEQUENCE [LARGE SCALE GENOMIC DNA]</scope>
    <source>
        <strain evidence="5 7">DSM 753</strain>
    </source>
</reference>
<keyword evidence="2" id="KW-0456">Lyase</keyword>
<reference evidence="6 8" key="3">
    <citation type="submission" date="2017-07" db="EMBL/GenBank/DDBJ databases">
        <title>Prevalence of linear plasmids in Cutibacterium (Propionibacterium) acnes isolates obtained from prostatic tissue.</title>
        <authorList>
            <person name="Davidsson S."/>
            <person name="Carlsson J."/>
            <person name="Molling P."/>
            <person name="Andren O."/>
            <person name="Andersson S.-O."/>
            <person name="Brzuszkiewicz E."/>
            <person name="Poehlein A."/>
            <person name="Al-Zeer M."/>
            <person name="Brinkmann V."/>
            <person name="Scavenius C."/>
            <person name="Nazipi S."/>
            <person name="Soderquist B."/>
            <person name="Bruggemann H."/>
        </authorList>
    </citation>
    <scope>NUCLEOTIDE SEQUENCE [LARGE SCALE GENOMIC DNA]</scope>
    <source>
        <strain evidence="6 8">DSM 753</strain>
    </source>
</reference>
<dbReference type="OrthoDB" id="9775391at2"/>
<dbReference type="InterPro" id="IPR018110">
    <property type="entry name" value="Mandel_Rmase/mucon_lact_enz_CS"/>
</dbReference>
<dbReference type="Proteomes" id="UP000003490">
    <property type="component" value="Unassembled WGS sequence"/>
</dbReference>
<dbReference type="InterPro" id="IPR036849">
    <property type="entry name" value="Enolase-like_C_sf"/>
</dbReference>
<reference evidence="5 7" key="1">
    <citation type="submission" date="2007-08" db="EMBL/GenBank/DDBJ databases">
        <title>Draft genome sequence of Clostridium leptum (DSM 753).</title>
        <authorList>
            <person name="Sudarsanam P."/>
            <person name="Ley R."/>
            <person name="Guruge J."/>
            <person name="Turnbaugh P.J."/>
            <person name="Mahowald M."/>
            <person name="Liep D."/>
            <person name="Gordon J."/>
        </authorList>
    </citation>
    <scope>NUCLEOTIDE SEQUENCE [LARGE SCALE GENOMIC DNA]</scope>
    <source>
        <strain evidence="5 7">DSM 753</strain>
    </source>
</reference>
<dbReference type="Pfam" id="PF13378">
    <property type="entry name" value="MR_MLE_C"/>
    <property type="match status" value="1"/>
</dbReference>
<sequence>MKISAIKPFAVKGGFRYWVFVKVETDTGLIGWGDASDWDAPFSITEAVRYLEPFLIGKDPFDVEKIWWNNTQIFKRMWGGIAWKAMSGIDTALWDIKGKALGVPVWQLLGGKIRDRLRLYWTHCGSAQFAHHQYLNSPRLRSIEDLKKFCERVAQSGLTALKTNIMAMNGTPLYGVPREEIFTGKISNEEVETACMEIEVFRKELGNKFGIALDTAFDYRLDGALKLARALEPYDMMWLETETFDVNAQERLTHLTTTPIVHGESLYDLHGYLPYLQRHAQKTIMVDLAWNGLTMGKKIADLALTFDTAVSPHNCHSPLTTFVAAQFCASVKNFDILEIDYDDVPWLDELITEKIQIENGYLLVPERPGLGTDLIEEKLLEYAVER</sequence>
<dbReference type="eggNOG" id="COG4948">
    <property type="taxonomic scope" value="Bacteria"/>
</dbReference>
<feature type="domain" description="Mandelate racemase/muconate lactonizing enzyme N-terminal" evidence="3">
    <location>
        <begin position="18"/>
        <end position="110"/>
    </location>
</feature>
<dbReference type="Gene3D" id="3.30.390.10">
    <property type="entry name" value="Enolase-like, N-terminal domain"/>
    <property type="match status" value="1"/>
</dbReference>
<evidence type="ECO:0000256" key="1">
    <source>
        <dbReference type="ARBA" id="ARBA00022723"/>
    </source>
</evidence>
<evidence type="ECO:0000313" key="5">
    <source>
        <dbReference type="EMBL" id="EDO62452.1"/>
    </source>
</evidence>
<accession>A7VPU7</accession>
<proteinExistence type="predicted"/>
<evidence type="ECO:0000313" key="8">
    <source>
        <dbReference type="Proteomes" id="UP000220611"/>
    </source>
</evidence>
<feature type="domain" description="Enolase C-terminal" evidence="4">
    <location>
        <begin position="146"/>
        <end position="377"/>
    </location>
</feature>
<dbReference type="InterPro" id="IPR013341">
    <property type="entry name" value="Mandelate_racemase_N_dom"/>
</dbReference>
<dbReference type="AlphaFoldDB" id="A7VPU7"/>
<evidence type="ECO:0000259" key="4">
    <source>
        <dbReference type="Pfam" id="PF13378"/>
    </source>
</evidence>
<dbReference type="EMBL" id="NOXF01000019">
    <property type="protein sequence ID" value="PEQ23341.1"/>
    <property type="molecule type" value="Genomic_DNA"/>
</dbReference>
<dbReference type="GO" id="GO:0009063">
    <property type="term" value="P:amino acid catabolic process"/>
    <property type="evidence" value="ECO:0007669"/>
    <property type="project" value="InterPro"/>
</dbReference>
<dbReference type="HOGENOM" id="CLU_030273_3_2_9"/>
<dbReference type="InterPro" id="IPR034593">
    <property type="entry name" value="DgoD-like"/>
</dbReference>
<evidence type="ECO:0000313" key="7">
    <source>
        <dbReference type="Proteomes" id="UP000003490"/>
    </source>
</evidence>
<dbReference type="Pfam" id="PF02746">
    <property type="entry name" value="MR_MLE_N"/>
    <property type="match status" value="1"/>
</dbReference>
<evidence type="ECO:0000313" key="6">
    <source>
        <dbReference type="EMBL" id="PEQ23341.1"/>
    </source>
</evidence>
<dbReference type="PROSITE" id="PS00908">
    <property type="entry name" value="MR_MLE_1"/>
    <property type="match status" value="1"/>
</dbReference>
<evidence type="ECO:0000259" key="3">
    <source>
        <dbReference type="Pfam" id="PF02746"/>
    </source>
</evidence>
<dbReference type="SFLD" id="SFLDS00001">
    <property type="entry name" value="Enolase"/>
    <property type="match status" value="1"/>
</dbReference>